<accession>U2FG26</accession>
<protein>
    <submittedName>
        <fullName evidence="2">Uncharacterized protein</fullName>
    </submittedName>
</protein>
<name>U2FG26_9MOLU</name>
<dbReference type="EMBL" id="AFNU02000007">
    <property type="protein sequence ID" value="ERJ11850.1"/>
    <property type="molecule type" value="Genomic_DNA"/>
</dbReference>
<reference evidence="2 3" key="1">
    <citation type="journal article" date="2011" name="J. Bacteriol.">
        <title>Genome sequence of Haloplasma contractile, an unusual contractile bacterium from a deep-sea anoxic brine lake.</title>
        <authorList>
            <person name="Antunes A."/>
            <person name="Alam I."/>
            <person name="El Dorry H."/>
            <person name="Siam R."/>
            <person name="Robertson A."/>
            <person name="Bajic V.B."/>
            <person name="Stingl U."/>
        </authorList>
    </citation>
    <scope>NUCLEOTIDE SEQUENCE [LARGE SCALE GENOMIC DNA]</scope>
    <source>
        <strain evidence="2 3">SSD-17B</strain>
    </source>
</reference>
<keyword evidence="3" id="KW-1185">Reference proteome</keyword>
<keyword evidence="1" id="KW-0472">Membrane</keyword>
<evidence type="ECO:0000313" key="3">
    <source>
        <dbReference type="Proteomes" id="UP000005707"/>
    </source>
</evidence>
<dbReference type="InParanoid" id="U2FG26"/>
<feature type="transmembrane region" description="Helical" evidence="1">
    <location>
        <begin position="66"/>
        <end position="85"/>
    </location>
</feature>
<dbReference type="RefSeq" id="WP_021031109.1">
    <property type="nucleotide sequence ID" value="NZ_AFNU02000007.1"/>
</dbReference>
<feature type="transmembrane region" description="Helical" evidence="1">
    <location>
        <begin position="6"/>
        <end position="26"/>
    </location>
</feature>
<dbReference type="AlphaFoldDB" id="U2FG26"/>
<feature type="transmembrane region" description="Helical" evidence="1">
    <location>
        <begin position="38"/>
        <end position="60"/>
    </location>
</feature>
<feature type="transmembrane region" description="Helical" evidence="1">
    <location>
        <begin position="199"/>
        <end position="219"/>
    </location>
</feature>
<organism evidence="2 3">
    <name type="scientific">Haloplasma contractile SSD-17B</name>
    <dbReference type="NCBI Taxonomy" id="1033810"/>
    <lineage>
        <taxon>Bacteria</taxon>
        <taxon>Bacillati</taxon>
        <taxon>Mycoplasmatota</taxon>
        <taxon>Mollicutes</taxon>
        <taxon>Haloplasmatales</taxon>
        <taxon>Haloplasmataceae</taxon>
        <taxon>Haloplasma</taxon>
    </lineage>
</organism>
<gene>
    <name evidence="2" type="ORF">HLPCO_002090</name>
</gene>
<feature type="transmembrane region" description="Helical" evidence="1">
    <location>
        <begin position="152"/>
        <end position="174"/>
    </location>
</feature>
<sequence length="297" mass="33645">MRVLSSILIIATCIFSSFITLTYAIMFHTGYFSGNIAIVLFEILRIGSVVSYTVLLFSNMKRHQNLPFIIALSYTILAVFCVVYFRTPYIFPNSMKQAIIESIVSGLLLLSFIYNQSYTHFKRTLLNALSIKLMLSFITILYRFLSRDVYMILLPILTVSANTLLVLFFIQLIIDLQVTREHPICSTPNTLNQVTKTGLYINVISGIITFFSLIAISIIKLSIINFSTEPVITLFLFFLVLFLMLCLMSIYHSHKVLNGEKDQLTHAILYGILSVSNVGTLLLFIGSNEQLNAKNTQ</sequence>
<evidence type="ECO:0000256" key="1">
    <source>
        <dbReference type="SAM" id="Phobius"/>
    </source>
</evidence>
<reference evidence="2 3" key="2">
    <citation type="journal article" date="2013" name="PLoS ONE">
        <title>INDIGO - INtegrated Data Warehouse of MIcrobial GenOmes with Examples from the Red Sea Extremophiles.</title>
        <authorList>
            <person name="Alam I."/>
            <person name="Antunes A."/>
            <person name="Kamau A.A."/>
            <person name="Ba Alawi W."/>
            <person name="Kalkatawi M."/>
            <person name="Stingl U."/>
            <person name="Bajic V.B."/>
        </authorList>
    </citation>
    <scope>NUCLEOTIDE SEQUENCE [LARGE SCALE GENOMIC DNA]</scope>
    <source>
        <strain evidence="2 3">SSD-17B</strain>
    </source>
</reference>
<feature type="transmembrane region" description="Helical" evidence="1">
    <location>
        <begin position="97"/>
        <end position="114"/>
    </location>
</feature>
<comment type="caution">
    <text evidence="2">The sequence shown here is derived from an EMBL/GenBank/DDBJ whole genome shotgun (WGS) entry which is preliminary data.</text>
</comment>
<keyword evidence="1" id="KW-0812">Transmembrane</keyword>
<dbReference type="Proteomes" id="UP000005707">
    <property type="component" value="Unassembled WGS sequence"/>
</dbReference>
<keyword evidence="1" id="KW-1133">Transmembrane helix</keyword>
<proteinExistence type="predicted"/>
<evidence type="ECO:0000313" key="2">
    <source>
        <dbReference type="EMBL" id="ERJ11850.1"/>
    </source>
</evidence>
<feature type="transmembrane region" description="Helical" evidence="1">
    <location>
        <begin position="231"/>
        <end position="252"/>
    </location>
</feature>
<feature type="transmembrane region" description="Helical" evidence="1">
    <location>
        <begin position="264"/>
        <end position="285"/>
    </location>
</feature>